<dbReference type="Proteomes" id="UP001459277">
    <property type="component" value="Unassembled WGS sequence"/>
</dbReference>
<feature type="region of interest" description="Disordered" evidence="1">
    <location>
        <begin position="229"/>
        <end position="284"/>
    </location>
</feature>
<protein>
    <submittedName>
        <fullName evidence="2">Uncharacterized protein</fullName>
    </submittedName>
</protein>
<dbReference type="AlphaFoldDB" id="A0AAW2BPY8"/>
<dbReference type="EMBL" id="JAZDWU010000011">
    <property type="protein sequence ID" value="KAK9986920.1"/>
    <property type="molecule type" value="Genomic_DNA"/>
</dbReference>
<evidence type="ECO:0000313" key="2">
    <source>
        <dbReference type="EMBL" id="KAK9986920.1"/>
    </source>
</evidence>
<gene>
    <name evidence="2" type="ORF">SO802_031871</name>
</gene>
<proteinExistence type="predicted"/>
<comment type="caution">
    <text evidence="2">The sequence shown here is derived from an EMBL/GenBank/DDBJ whole genome shotgun (WGS) entry which is preliminary data.</text>
</comment>
<keyword evidence="3" id="KW-1185">Reference proteome</keyword>
<evidence type="ECO:0000256" key="1">
    <source>
        <dbReference type="SAM" id="MobiDB-lite"/>
    </source>
</evidence>
<reference evidence="2 3" key="1">
    <citation type="submission" date="2024-01" db="EMBL/GenBank/DDBJ databases">
        <title>A telomere-to-telomere, gap-free genome of sweet tea (Lithocarpus litseifolius).</title>
        <authorList>
            <person name="Zhou J."/>
        </authorList>
    </citation>
    <scope>NUCLEOTIDE SEQUENCE [LARGE SCALE GENOMIC DNA]</scope>
    <source>
        <strain evidence="2">Zhou-2022a</strain>
        <tissue evidence="2">Leaf</tissue>
    </source>
</reference>
<organism evidence="2 3">
    <name type="scientific">Lithocarpus litseifolius</name>
    <dbReference type="NCBI Taxonomy" id="425828"/>
    <lineage>
        <taxon>Eukaryota</taxon>
        <taxon>Viridiplantae</taxon>
        <taxon>Streptophyta</taxon>
        <taxon>Embryophyta</taxon>
        <taxon>Tracheophyta</taxon>
        <taxon>Spermatophyta</taxon>
        <taxon>Magnoliopsida</taxon>
        <taxon>eudicotyledons</taxon>
        <taxon>Gunneridae</taxon>
        <taxon>Pentapetalae</taxon>
        <taxon>rosids</taxon>
        <taxon>fabids</taxon>
        <taxon>Fagales</taxon>
        <taxon>Fagaceae</taxon>
        <taxon>Lithocarpus</taxon>
    </lineage>
</organism>
<name>A0AAW2BPY8_9ROSI</name>
<feature type="compositionally biased region" description="Polar residues" evidence="1">
    <location>
        <begin position="230"/>
        <end position="242"/>
    </location>
</feature>
<sequence>MGLKVPMGLRTPALYNSPPLIRARFSGDKSRSSTDSYVPGSLRAVLEMGFSHLLSSRATLATFRATYSVPEDVDIAYCHEGDIDIQRCRGENTVFFPLMAILKGFTGFVPTNSPPIFIEWNSAGEFVRVSGNWFAKELPYAFSSRDVESKRYKPDFRVVNVRDLNFVLRSEIFVHWDIYLEEPIDPEAFAETTRVEVESVSSAETADQGQDMVTRRTMTVSRFVLGALQSVPQQEPQGQDRTPPSPLVPSGRSRKRQRATEHLPAESSDAPTVTPPRPTTGIAIREPVTQIWLNVASSSRATPEWRPSFELVGKPLLATASVRVWEKREEGCVARSLVHGLLLPEDVHVFKEGTDESLGRRLQWHTVAAAQLTHILEGRLRELTKDAEREKALKDVAEATAKEKAKATVTAEKKVVTSRKARAMAEKRLRIWPT</sequence>
<accession>A0AAW2BPY8</accession>
<evidence type="ECO:0000313" key="3">
    <source>
        <dbReference type="Proteomes" id="UP001459277"/>
    </source>
</evidence>